<reference evidence="1 2" key="1">
    <citation type="journal article" date="2019" name="Genome Biol. Evol.">
        <title>Whole-Genome Sequencing of the Giant Devil Catfish, Bagarius yarrelli.</title>
        <authorList>
            <person name="Jiang W."/>
            <person name="Lv Y."/>
            <person name="Cheng L."/>
            <person name="Yang K."/>
            <person name="Chao B."/>
            <person name="Wang X."/>
            <person name="Li Y."/>
            <person name="Pan X."/>
            <person name="You X."/>
            <person name="Zhang Y."/>
            <person name="Yang J."/>
            <person name="Li J."/>
            <person name="Zhang X."/>
            <person name="Liu S."/>
            <person name="Sun C."/>
            <person name="Yang J."/>
            <person name="Shi Q."/>
        </authorList>
    </citation>
    <scope>NUCLEOTIDE SEQUENCE [LARGE SCALE GENOMIC DNA]</scope>
    <source>
        <strain evidence="1">JWS20170419001</strain>
        <tissue evidence="1">Muscle</tissue>
    </source>
</reference>
<protein>
    <submittedName>
        <fullName evidence="1">Uncharacterized protein</fullName>
    </submittedName>
</protein>
<evidence type="ECO:0000313" key="1">
    <source>
        <dbReference type="EMBL" id="TSL22047.1"/>
    </source>
</evidence>
<proteinExistence type="predicted"/>
<dbReference type="AlphaFoldDB" id="A0A556TY12"/>
<keyword evidence="2" id="KW-1185">Reference proteome</keyword>
<dbReference type="Proteomes" id="UP000319801">
    <property type="component" value="Unassembled WGS sequence"/>
</dbReference>
<gene>
    <name evidence="1" type="ORF">Baya_6343</name>
</gene>
<accession>A0A556TY12</accession>
<evidence type="ECO:0000313" key="2">
    <source>
        <dbReference type="Proteomes" id="UP000319801"/>
    </source>
</evidence>
<dbReference type="EMBL" id="VCAZ01000028">
    <property type="protein sequence ID" value="TSL22047.1"/>
    <property type="molecule type" value="Genomic_DNA"/>
</dbReference>
<name>A0A556TY12_BAGYA</name>
<sequence>MGTLGICAFPPRHPVNKNEGFRSHAFTPHLVPALGSLPPVDAVASSDEEPLFPLADGDGWLRGSRAKCSFLDKPGSPRLICCVLTAEIGVNNVTDLDALLWVIKKPSATAGGNNAMLQGQQCWNFQIKRESSSSEMKSSHLGETCCGKDARFGIAFTMERVTLGSWWCCERGVNWGRNKAGRAVGAVNITSLARSPSRKRGTRLPS</sequence>
<comment type="caution">
    <text evidence="1">The sequence shown here is derived from an EMBL/GenBank/DDBJ whole genome shotgun (WGS) entry which is preliminary data.</text>
</comment>
<organism evidence="1 2">
    <name type="scientific">Bagarius yarrelli</name>
    <name type="common">Goonch</name>
    <name type="synonym">Bagrus yarrelli</name>
    <dbReference type="NCBI Taxonomy" id="175774"/>
    <lineage>
        <taxon>Eukaryota</taxon>
        <taxon>Metazoa</taxon>
        <taxon>Chordata</taxon>
        <taxon>Craniata</taxon>
        <taxon>Vertebrata</taxon>
        <taxon>Euteleostomi</taxon>
        <taxon>Actinopterygii</taxon>
        <taxon>Neopterygii</taxon>
        <taxon>Teleostei</taxon>
        <taxon>Ostariophysi</taxon>
        <taxon>Siluriformes</taxon>
        <taxon>Sisoridae</taxon>
        <taxon>Sisorinae</taxon>
        <taxon>Bagarius</taxon>
    </lineage>
</organism>